<reference evidence="5 6" key="1">
    <citation type="submission" date="2022-05" db="EMBL/GenBank/DDBJ databases">
        <authorList>
            <consortium name="Genoscope - CEA"/>
            <person name="William W."/>
        </authorList>
    </citation>
    <scope>NUCLEOTIDE SEQUENCE [LARGE SCALE GENOMIC DNA]</scope>
</reference>
<keyword evidence="2" id="KW-0479">Metal-binding</keyword>
<organism evidence="5 6">
    <name type="scientific">Porites evermanni</name>
    <dbReference type="NCBI Taxonomy" id="104178"/>
    <lineage>
        <taxon>Eukaryota</taxon>
        <taxon>Metazoa</taxon>
        <taxon>Cnidaria</taxon>
        <taxon>Anthozoa</taxon>
        <taxon>Hexacorallia</taxon>
        <taxon>Scleractinia</taxon>
        <taxon>Fungiina</taxon>
        <taxon>Poritidae</taxon>
        <taxon>Porites</taxon>
    </lineage>
</organism>
<keyword evidence="3" id="KW-0175">Coiled coil</keyword>
<dbReference type="Proteomes" id="UP001159427">
    <property type="component" value="Unassembled WGS sequence"/>
</dbReference>
<keyword evidence="6" id="KW-1185">Reference proteome</keyword>
<sequence length="296" mass="33756">MNTCCLKSRQDKDKKIVELSEKIQELSEKVKLLEVQLVAKQDKGLKHSDLRNDQTVNLLTGIPSKPAFHKLFDSVKGSIKNTVSTIFNTWVKILANELKCLIYNPSMEVVKKTLPKKFKKPGYCKVRHIIDCTEIFIETPSNPVIRASTWSDYKHHNTAKILVSITPNGAFNFISEAWGGRTSDVHLTRESEFYNILEPYDAVMADRGFTIAEDLLLHRADLFIPPGKRGQEQFTKADVQKTKKIANLRIFVEQAIRRLKTFRIIKNELPISLIGNLDNIIIVCTALCNLYKPLCK</sequence>
<evidence type="ECO:0000259" key="4">
    <source>
        <dbReference type="Pfam" id="PF13359"/>
    </source>
</evidence>
<evidence type="ECO:0000256" key="1">
    <source>
        <dbReference type="ARBA" id="ARBA00001968"/>
    </source>
</evidence>
<evidence type="ECO:0000256" key="3">
    <source>
        <dbReference type="SAM" id="Coils"/>
    </source>
</evidence>
<dbReference type="Pfam" id="PF13359">
    <property type="entry name" value="DDE_Tnp_4"/>
    <property type="match status" value="1"/>
</dbReference>
<dbReference type="PANTHER" id="PTHR23080:SF144">
    <property type="entry name" value="SPINDLE AND KINETOCHORE ASSOCIATED COMPLEX SUBUNIT 3"/>
    <property type="match status" value="1"/>
</dbReference>
<dbReference type="EMBL" id="CALNXI010000547">
    <property type="protein sequence ID" value="CAH3029034.1"/>
    <property type="molecule type" value="Genomic_DNA"/>
</dbReference>
<dbReference type="InterPro" id="IPR027806">
    <property type="entry name" value="HARBI1_dom"/>
</dbReference>
<name>A0ABN8MJT9_9CNID</name>
<evidence type="ECO:0000313" key="5">
    <source>
        <dbReference type="EMBL" id="CAH3029034.1"/>
    </source>
</evidence>
<evidence type="ECO:0000313" key="6">
    <source>
        <dbReference type="Proteomes" id="UP001159427"/>
    </source>
</evidence>
<comment type="cofactor">
    <cofactor evidence="1">
        <name>a divalent metal cation</name>
        <dbReference type="ChEBI" id="CHEBI:60240"/>
    </cofactor>
</comment>
<accession>A0ABN8MJT9</accession>
<evidence type="ECO:0000256" key="2">
    <source>
        <dbReference type="ARBA" id="ARBA00022723"/>
    </source>
</evidence>
<protein>
    <recommendedName>
        <fullName evidence="4">DDE Tnp4 domain-containing protein</fullName>
    </recommendedName>
</protein>
<dbReference type="PANTHER" id="PTHR23080">
    <property type="entry name" value="THAP DOMAIN PROTEIN"/>
    <property type="match status" value="1"/>
</dbReference>
<proteinExistence type="predicted"/>
<comment type="caution">
    <text evidence="5">The sequence shown here is derived from an EMBL/GenBank/DDBJ whole genome shotgun (WGS) entry which is preliminary data.</text>
</comment>
<gene>
    <name evidence="5" type="ORF">PEVE_00035361</name>
</gene>
<feature type="coiled-coil region" evidence="3">
    <location>
        <begin position="9"/>
        <end position="43"/>
    </location>
</feature>
<feature type="domain" description="DDE Tnp4" evidence="4">
    <location>
        <begin position="130"/>
        <end position="289"/>
    </location>
</feature>